<dbReference type="InterPro" id="IPR002514">
    <property type="entry name" value="Transposase_8"/>
</dbReference>
<dbReference type="InterPro" id="IPR010921">
    <property type="entry name" value="Trp_repressor/repl_initiator"/>
</dbReference>
<proteinExistence type="predicted"/>
<dbReference type="Gene3D" id="1.10.10.60">
    <property type="entry name" value="Homeodomain-like"/>
    <property type="match status" value="1"/>
</dbReference>
<comment type="caution">
    <text evidence="1">The sequence shown here is derived from an EMBL/GenBank/DDBJ whole genome shotgun (WGS) entry which is preliminary data.</text>
</comment>
<dbReference type="SUPFAM" id="SSF48295">
    <property type="entry name" value="TrpR-like"/>
    <property type="match status" value="1"/>
</dbReference>
<accession>A0ABW7EV32</accession>
<gene>
    <name evidence="1" type="primary">tnpA</name>
    <name evidence="1" type="ORF">ACG02S_25850</name>
</gene>
<dbReference type="NCBIfam" id="NF047595">
    <property type="entry name" value="IS66_ISRel24_TnpA"/>
    <property type="match status" value="1"/>
</dbReference>
<dbReference type="EMBL" id="JBIGHY010000021">
    <property type="protein sequence ID" value="MFG6417321.1"/>
    <property type="molecule type" value="Genomic_DNA"/>
</dbReference>
<sequence length="176" mass="18736">MVEPTAVSLFRIAVHIAICCATPAKYAHLLSNFWGSVQLLGGHVNTTTSQQAGTRRRRRRHSDEFKADLVAACSQPGISIAAVAMANSVNANLLRRWVAEAEMKATTSDDGTEIAVAAAKPKTTPAFVPVSLPSPATPAMSPDIRIELQRGATAVTVTWPASAAAECAAWMRELLR</sequence>
<reference evidence="1 2" key="1">
    <citation type="submission" date="2024-09" db="EMBL/GenBank/DDBJ databases">
        <title>Novel species of the genus Pelomonas and Roseateles isolated from streams.</title>
        <authorList>
            <person name="Lu H."/>
        </authorList>
    </citation>
    <scope>NUCLEOTIDE SEQUENCE [LARGE SCALE GENOMIC DNA]</scope>
    <source>
        <strain evidence="1 2">DC23W</strain>
    </source>
</reference>
<name>A0ABW7EV32_9BURK</name>
<dbReference type="Proteomes" id="UP001606300">
    <property type="component" value="Unassembled WGS sequence"/>
</dbReference>
<evidence type="ECO:0000313" key="1">
    <source>
        <dbReference type="EMBL" id="MFG6417321.1"/>
    </source>
</evidence>
<keyword evidence="2" id="KW-1185">Reference proteome</keyword>
<dbReference type="Pfam" id="PF01527">
    <property type="entry name" value="HTH_Tnp_1"/>
    <property type="match status" value="1"/>
</dbReference>
<organism evidence="1 2">
    <name type="scientific">Pelomonas dachongensis</name>
    <dbReference type="NCBI Taxonomy" id="3299029"/>
    <lineage>
        <taxon>Bacteria</taxon>
        <taxon>Pseudomonadati</taxon>
        <taxon>Pseudomonadota</taxon>
        <taxon>Betaproteobacteria</taxon>
        <taxon>Burkholderiales</taxon>
        <taxon>Sphaerotilaceae</taxon>
        <taxon>Roseateles</taxon>
    </lineage>
</organism>
<evidence type="ECO:0000313" key="2">
    <source>
        <dbReference type="Proteomes" id="UP001606300"/>
    </source>
</evidence>
<protein>
    <submittedName>
        <fullName evidence="1">IS66-like element accessory protein TnpA</fullName>
    </submittedName>
</protein>
<dbReference type="RefSeq" id="WP_394473379.1">
    <property type="nucleotide sequence ID" value="NZ_JBIGHY010000021.1"/>
</dbReference>